<proteinExistence type="predicted"/>
<name>A0A8J3CJP3_9PSEU</name>
<reference evidence="1" key="2">
    <citation type="submission" date="2020-09" db="EMBL/GenBank/DDBJ databases">
        <authorList>
            <person name="Sun Q."/>
            <person name="Zhou Y."/>
        </authorList>
    </citation>
    <scope>NUCLEOTIDE SEQUENCE</scope>
    <source>
        <strain evidence="1">CGMCC 4.5737</strain>
    </source>
</reference>
<sequence length="101" mass="11711">MAESNTYYIAINQKAVTANNFPRSAKWWRHFLPRWATRPRWWDTAREDDSVSRLHVDETTGVLTIRVNSHRQADTVRGYLLNCSALRLPEWAIQGRTGGTP</sequence>
<dbReference type="Proteomes" id="UP000637578">
    <property type="component" value="Unassembled WGS sequence"/>
</dbReference>
<organism evidence="1 2">
    <name type="scientific">Longimycelium tulufanense</name>
    <dbReference type="NCBI Taxonomy" id="907463"/>
    <lineage>
        <taxon>Bacteria</taxon>
        <taxon>Bacillati</taxon>
        <taxon>Actinomycetota</taxon>
        <taxon>Actinomycetes</taxon>
        <taxon>Pseudonocardiales</taxon>
        <taxon>Pseudonocardiaceae</taxon>
        <taxon>Longimycelium</taxon>
    </lineage>
</organism>
<gene>
    <name evidence="1" type="ORF">GCM10012275_54930</name>
</gene>
<dbReference type="AlphaFoldDB" id="A0A8J3CJP3"/>
<accession>A0A8J3CJP3</accession>
<evidence type="ECO:0000313" key="1">
    <source>
        <dbReference type="EMBL" id="GGM77281.1"/>
    </source>
</evidence>
<keyword evidence="2" id="KW-1185">Reference proteome</keyword>
<protein>
    <submittedName>
        <fullName evidence="1">Uncharacterized protein</fullName>
    </submittedName>
</protein>
<dbReference type="RefSeq" id="WP_189061326.1">
    <property type="nucleotide sequence ID" value="NZ_BMMK01000038.1"/>
</dbReference>
<reference evidence="1" key="1">
    <citation type="journal article" date="2014" name="Int. J. Syst. Evol. Microbiol.">
        <title>Complete genome sequence of Corynebacterium casei LMG S-19264T (=DSM 44701T), isolated from a smear-ripened cheese.</title>
        <authorList>
            <consortium name="US DOE Joint Genome Institute (JGI-PGF)"/>
            <person name="Walter F."/>
            <person name="Albersmeier A."/>
            <person name="Kalinowski J."/>
            <person name="Ruckert C."/>
        </authorList>
    </citation>
    <scope>NUCLEOTIDE SEQUENCE</scope>
    <source>
        <strain evidence="1">CGMCC 4.5737</strain>
    </source>
</reference>
<dbReference type="EMBL" id="BMMK01000038">
    <property type="protein sequence ID" value="GGM77281.1"/>
    <property type="molecule type" value="Genomic_DNA"/>
</dbReference>
<evidence type="ECO:0000313" key="2">
    <source>
        <dbReference type="Proteomes" id="UP000637578"/>
    </source>
</evidence>
<comment type="caution">
    <text evidence="1">The sequence shown here is derived from an EMBL/GenBank/DDBJ whole genome shotgun (WGS) entry which is preliminary data.</text>
</comment>